<organism evidence="7 8">
    <name type="scientific">Pseudoalteromonas porphyrae</name>
    <dbReference type="NCBI Taxonomy" id="187330"/>
    <lineage>
        <taxon>Bacteria</taxon>
        <taxon>Pseudomonadati</taxon>
        <taxon>Pseudomonadota</taxon>
        <taxon>Gammaproteobacteria</taxon>
        <taxon>Alteromonadales</taxon>
        <taxon>Pseudoalteromonadaceae</taxon>
        <taxon>Pseudoalteromonas</taxon>
    </lineage>
</organism>
<dbReference type="InterPro" id="IPR026592">
    <property type="entry name" value="BamE"/>
</dbReference>
<dbReference type="InterPro" id="IPR007450">
    <property type="entry name" value="BamE_dom"/>
</dbReference>
<dbReference type="PATRIC" id="fig|187330.3.peg.3777"/>
<dbReference type="GO" id="GO:1990063">
    <property type="term" value="C:Bam protein complex"/>
    <property type="evidence" value="ECO:0007669"/>
    <property type="project" value="TreeGrafter"/>
</dbReference>
<accession>A0A0N0M0E5</accession>
<evidence type="ECO:0000256" key="1">
    <source>
        <dbReference type="ARBA" id="ARBA00022729"/>
    </source>
</evidence>
<proteinExistence type="inferred from homology"/>
<keyword evidence="7" id="KW-0946">Virion</keyword>
<sequence length="119" mass="13806">MQSLKTFSLWFIVALTLSATAGCSSWVYRINIPQGNFLEQTDVDKLRINMTREQVVYVLGQPVAKDAFDKNTWHYSYTFNLGRDSEQRKLLTVKFNNEKLTSISGDYEQPEEFNTPLEQ</sequence>
<keyword evidence="1 4" id="KW-0732">Signal</keyword>
<comment type="caution">
    <text evidence="7">The sequence shown here is derived from an EMBL/GenBank/DDBJ whole genome shotgun (WGS) entry which is preliminary data.</text>
</comment>
<evidence type="ECO:0000256" key="2">
    <source>
        <dbReference type="ARBA" id="ARBA00023136"/>
    </source>
</evidence>
<dbReference type="STRING" id="187330.AMS58_01595"/>
<dbReference type="EMBL" id="LHPH01000007">
    <property type="protein sequence ID" value="KPH63971.1"/>
    <property type="molecule type" value="Genomic_DNA"/>
</dbReference>
<dbReference type="PANTHER" id="PTHR37482">
    <property type="entry name" value="OUTER MEMBRANE PROTEIN ASSEMBLY FACTOR BAME"/>
    <property type="match status" value="1"/>
</dbReference>
<feature type="chain" id="PRO_5008992316" description="Outer membrane protein assembly factor BamE" evidence="5">
    <location>
        <begin position="22"/>
        <end position="119"/>
    </location>
</feature>
<dbReference type="Pfam" id="PF04355">
    <property type="entry name" value="BamE"/>
    <property type="match status" value="1"/>
</dbReference>
<keyword evidence="7" id="KW-0261">Viral envelope protein</keyword>
<name>A0A0N0M0E5_9GAMM</name>
<dbReference type="GO" id="GO:0030674">
    <property type="term" value="F:protein-macromolecule adaptor activity"/>
    <property type="evidence" value="ECO:0007669"/>
    <property type="project" value="TreeGrafter"/>
</dbReference>
<dbReference type="PANTHER" id="PTHR37482:SF1">
    <property type="entry name" value="OUTER MEMBRANE PROTEIN ASSEMBLY FACTOR BAME"/>
    <property type="match status" value="1"/>
</dbReference>
<comment type="function">
    <text evidence="4">Part of the outer membrane protein assembly complex, which is involved in assembly and insertion of beta-barrel proteins into the outer membrane.</text>
</comment>
<keyword evidence="3 4" id="KW-0998">Cell outer membrane</keyword>
<dbReference type="OrthoDB" id="9808250at2"/>
<protein>
    <recommendedName>
        <fullName evidence="4">Outer membrane protein assembly factor BamE</fullName>
    </recommendedName>
</protein>
<comment type="similarity">
    <text evidence="4">Belongs to the BamE family.</text>
</comment>
<gene>
    <name evidence="4" type="primary">bamE</name>
    <name evidence="7" type="ORF">ADS77_08685</name>
</gene>
<comment type="subcellular location">
    <subcellularLocation>
        <location evidence="4">Cell outer membrane</location>
        <topology evidence="4">Lipid-anchor</topology>
    </subcellularLocation>
</comment>
<keyword evidence="8" id="KW-1185">Reference proteome</keyword>
<dbReference type="GO" id="GO:0043165">
    <property type="term" value="P:Gram-negative-bacterium-type cell outer membrane assembly"/>
    <property type="evidence" value="ECO:0007669"/>
    <property type="project" value="UniProtKB-UniRule"/>
</dbReference>
<evidence type="ECO:0000256" key="3">
    <source>
        <dbReference type="ARBA" id="ARBA00023237"/>
    </source>
</evidence>
<evidence type="ECO:0000313" key="7">
    <source>
        <dbReference type="EMBL" id="KPH63971.1"/>
    </source>
</evidence>
<keyword evidence="4" id="KW-0564">Palmitate</keyword>
<comment type="subunit">
    <text evidence="4">Part of the Bam complex.</text>
</comment>
<dbReference type="Gene3D" id="3.30.1450.10">
    <property type="match status" value="1"/>
</dbReference>
<reference evidence="7 8" key="1">
    <citation type="submission" date="2015-08" db="EMBL/GenBank/DDBJ databases">
        <title>Draft Genome Sequence of Pseudoalteromonas porphyrae UCD-SED14.</title>
        <authorList>
            <person name="Coil D.A."/>
            <person name="Jospin G."/>
            <person name="Lee R.D."/>
            <person name="Eisen J.A."/>
        </authorList>
    </citation>
    <scope>NUCLEOTIDE SEQUENCE [LARGE SCALE GENOMIC DNA]</scope>
    <source>
        <strain evidence="7 8">UCD-SED14</strain>
    </source>
</reference>
<evidence type="ECO:0000259" key="6">
    <source>
        <dbReference type="Pfam" id="PF04355"/>
    </source>
</evidence>
<keyword evidence="2 4" id="KW-0472">Membrane</keyword>
<feature type="domain" description="Outer membrane protein assembly factor BamE" evidence="6">
    <location>
        <begin position="35"/>
        <end position="103"/>
    </location>
</feature>
<feature type="signal peptide" evidence="5">
    <location>
        <begin position="1"/>
        <end position="21"/>
    </location>
</feature>
<dbReference type="RefSeq" id="WP_054203265.1">
    <property type="nucleotide sequence ID" value="NZ_LHPH01000007.1"/>
</dbReference>
<dbReference type="InterPro" id="IPR037873">
    <property type="entry name" value="BamE-like"/>
</dbReference>
<evidence type="ECO:0000256" key="5">
    <source>
        <dbReference type="SAM" id="SignalP"/>
    </source>
</evidence>
<evidence type="ECO:0000256" key="4">
    <source>
        <dbReference type="HAMAP-Rule" id="MF_00925"/>
    </source>
</evidence>
<dbReference type="PROSITE" id="PS51257">
    <property type="entry name" value="PROKAR_LIPOPROTEIN"/>
    <property type="match status" value="1"/>
</dbReference>
<dbReference type="HAMAP" id="MF_00925">
    <property type="entry name" value="OM_assembly_BamE"/>
    <property type="match status" value="1"/>
</dbReference>
<keyword evidence="4" id="KW-0449">Lipoprotein</keyword>
<dbReference type="AlphaFoldDB" id="A0A0N0M0E5"/>
<dbReference type="Proteomes" id="UP000037848">
    <property type="component" value="Unassembled WGS sequence"/>
</dbReference>
<evidence type="ECO:0000313" key="8">
    <source>
        <dbReference type="Proteomes" id="UP000037848"/>
    </source>
</evidence>
<dbReference type="GO" id="GO:0051205">
    <property type="term" value="P:protein insertion into membrane"/>
    <property type="evidence" value="ECO:0007669"/>
    <property type="project" value="UniProtKB-UniRule"/>
</dbReference>